<proteinExistence type="predicted"/>
<name>A0A8S9ZPK0_9BILA</name>
<sequence>MRTLTLPSSNDRIPAIPSDIQIQELSKSENALWNIFTSFDINILRSSFLQLDSTFRIENKRMVFSPVSADPILNAVNASGDRFFVRSQIMLWKLEQLALLGNMKKWTEFVNKFSEDCKVIEENKDLQMLLLCDSMRIGLANWNSDFCRPAFPQEFVKNAPELKQQLNGVLTRAIQDNKSTFQIFSKELTCYLLNNREWSFAVQRIKNQPLLTTPFTNIAVIFSFFFTKLYIEKKKDEAFKTAREVIWKVLTPTFDKLKFGQDPRQCMIGKEPLLNLIEGLKDLEVLNILIGFVSFLYNFVITTDLKPLKSNINAFAETDSTDNVSSTEDSSNLLLRAVGRTIYLDNAELWQSISILDTYKSYEIDVDYLEKVLNLLSEQASLVGPVYLPWLCFRADFAFARERYEEAALLYLETIIALDRGLFQTSLDGTSAGITAKQQICKKVDIDLIYSRLAVSFYFLRMPTLAAIIGQMHTDIKPHLNLIEHLLKNTALTVDSGPAYFPLAGDVHLRTKMAAVYKQPPLELSLYTQSLQCQANKAMNINNSKEVLDRERLRRNERIIEILAKQFFEINIGRK</sequence>
<comment type="caution">
    <text evidence="2">The sequence shown here is derived from an EMBL/GenBank/DDBJ whole genome shotgun (WGS) entry which is preliminary data.</text>
</comment>
<keyword evidence="3" id="KW-1185">Reference proteome</keyword>
<evidence type="ECO:0000313" key="2">
    <source>
        <dbReference type="EMBL" id="KAF7635507.1"/>
    </source>
</evidence>
<dbReference type="Proteomes" id="UP000605970">
    <property type="component" value="Unassembled WGS sequence"/>
</dbReference>
<evidence type="ECO:0000259" key="1">
    <source>
        <dbReference type="Pfam" id="PF25756"/>
    </source>
</evidence>
<reference evidence="2" key="1">
    <citation type="journal article" date="2020" name="Ecol. Evol.">
        <title>Genome structure and content of the rice root-knot nematode (Meloidogyne graminicola).</title>
        <authorList>
            <person name="Phan N.T."/>
            <person name="Danchin E.G.J."/>
            <person name="Klopp C."/>
            <person name="Perfus-Barbeoch L."/>
            <person name="Kozlowski D.K."/>
            <person name="Koutsovoulos G.D."/>
            <person name="Lopez-Roques C."/>
            <person name="Bouchez O."/>
            <person name="Zahm M."/>
            <person name="Besnard G."/>
            <person name="Bellafiore S."/>
        </authorList>
    </citation>
    <scope>NUCLEOTIDE SEQUENCE</scope>
    <source>
        <strain evidence="2">VN-18</strain>
    </source>
</reference>
<dbReference type="InterPro" id="IPR057980">
    <property type="entry name" value="TPR_INTS8"/>
</dbReference>
<dbReference type="Pfam" id="PF25756">
    <property type="entry name" value="TPR_INTS8"/>
    <property type="match status" value="1"/>
</dbReference>
<evidence type="ECO:0000313" key="3">
    <source>
        <dbReference type="Proteomes" id="UP000605970"/>
    </source>
</evidence>
<gene>
    <name evidence="2" type="ORF">Mgra_00005046</name>
</gene>
<organism evidence="2 3">
    <name type="scientific">Meloidogyne graminicola</name>
    <dbReference type="NCBI Taxonomy" id="189291"/>
    <lineage>
        <taxon>Eukaryota</taxon>
        <taxon>Metazoa</taxon>
        <taxon>Ecdysozoa</taxon>
        <taxon>Nematoda</taxon>
        <taxon>Chromadorea</taxon>
        <taxon>Rhabditida</taxon>
        <taxon>Tylenchina</taxon>
        <taxon>Tylenchomorpha</taxon>
        <taxon>Tylenchoidea</taxon>
        <taxon>Meloidogynidae</taxon>
        <taxon>Meloidogyninae</taxon>
        <taxon>Meloidogyne</taxon>
    </lineage>
</organism>
<dbReference type="AlphaFoldDB" id="A0A8S9ZPK0"/>
<dbReference type="EMBL" id="JABEBT010000041">
    <property type="protein sequence ID" value="KAF7635507.1"/>
    <property type="molecule type" value="Genomic_DNA"/>
</dbReference>
<protein>
    <recommendedName>
        <fullName evidence="1">INTS8 TPR repeats domain-containing protein</fullName>
    </recommendedName>
</protein>
<accession>A0A8S9ZPK0</accession>
<dbReference type="OrthoDB" id="5782487at2759"/>
<feature type="domain" description="INTS8 TPR repeats" evidence="1">
    <location>
        <begin position="27"/>
        <end position="567"/>
    </location>
</feature>